<dbReference type="EMBL" id="LXPS01000039">
    <property type="protein sequence ID" value="OAE37631.1"/>
    <property type="molecule type" value="Genomic_DNA"/>
</dbReference>
<sequence>MKKLLLPLIIIGALGAGVYVLKAVGQGDAATFLDAKAAAFTAEYHAAKAEIAAEKAADVVEQISPTTAE</sequence>
<accession>A0A176WY75</accession>
<dbReference type="RefSeq" id="WP_063951312.1">
    <property type="nucleotide sequence ID" value="NZ_LXPS01000039.1"/>
</dbReference>
<organism evidence="1 2">
    <name type="scientific">Agrobacterium tumefaciens</name>
    <dbReference type="NCBI Taxonomy" id="358"/>
    <lineage>
        <taxon>Bacteria</taxon>
        <taxon>Pseudomonadati</taxon>
        <taxon>Pseudomonadota</taxon>
        <taxon>Alphaproteobacteria</taxon>
        <taxon>Hyphomicrobiales</taxon>
        <taxon>Rhizobiaceae</taxon>
        <taxon>Rhizobium/Agrobacterium group</taxon>
        <taxon>Agrobacterium</taxon>
        <taxon>Agrobacterium tumefaciens complex</taxon>
    </lineage>
</organism>
<evidence type="ECO:0000313" key="1">
    <source>
        <dbReference type="EMBL" id="OAE37631.1"/>
    </source>
</evidence>
<proteinExistence type="predicted"/>
<name>A0A176WY75_AGRTU</name>
<evidence type="ECO:0000313" key="2">
    <source>
        <dbReference type="Proteomes" id="UP000077098"/>
    </source>
</evidence>
<comment type="caution">
    <text evidence="1">The sequence shown here is derived from an EMBL/GenBank/DDBJ whole genome shotgun (WGS) entry which is preliminary data.</text>
</comment>
<gene>
    <name evidence="1" type="ORF">A7J57_08620</name>
</gene>
<reference evidence="1 2" key="1">
    <citation type="submission" date="2016-05" db="EMBL/GenBank/DDBJ databases">
        <authorList>
            <person name="Lavstsen T."/>
            <person name="Jespersen J.S."/>
        </authorList>
    </citation>
    <scope>NUCLEOTIDE SEQUENCE [LARGE SCALE GENOMIC DNA]</scope>
    <source>
        <strain evidence="1 2">KCJ1736</strain>
    </source>
</reference>
<dbReference type="Proteomes" id="UP000077098">
    <property type="component" value="Unassembled WGS sequence"/>
</dbReference>
<dbReference type="AlphaFoldDB" id="A0A176WY75"/>
<protein>
    <submittedName>
        <fullName evidence="1">Uncharacterized protein</fullName>
    </submittedName>
</protein>